<reference evidence="1" key="1">
    <citation type="journal article" date="2020" name="Ecol. Evol.">
        <title>Genome structure and content of the rice root-knot nematode (Meloidogyne graminicola).</title>
        <authorList>
            <person name="Phan N.T."/>
            <person name="Danchin E.G.J."/>
            <person name="Klopp C."/>
            <person name="Perfus-Barbeoch L."/>
            <person name="Kozlowski D.K."/>
            <person name="Koutsovoulos G.D."/>
            <person name="Lopez-Roques C."/>
            <person name="Bouchez O."/>
            <person name="Zahm M."/>
            <person name="Besnard G."/>
            <person name="Bellafiore S."/>
        </authorList>
    </citation>
    <scope>NUCLEOTIDE SEQUENCE</scope>
    <source>
        <strain evidence="1">VN-18</strain>
    </source>
</reference>
<gene>
    <name evidence="1" type="ORF">Mgra_00002879</name>
</gene>
<keyword evidence="2" id="KW-1185">Reference proteome</keyword>
<dbReference type="OrthoDB" id="10411151at2759"/>
<comment type="caution">
    <text evidence="1">The sequence shown here is derived from an EMBL/GenBank/DDBJ whole genome shotgun (WGS) entry which is preliminary data.</text>
</comment>
<dbReference type="AlphaFoldDB" id="A0A8S9ZWH5"/>
<evidence type="ECO:0000313" key="2">
    <source>
        <dbReference type="Proteomes" id="UP000605970"/>
    </source>
</evidence>
<evidence type="ECO:0000313" key="1">
    <source>
        <dbReference type="EMBL" id="KAF7637621.1"/>
    </source>
</evidence>
<dbReference type="EMBL" id="JABEBT010000018">
    <property type="protein sequence ID" value="KAF7637621.1"/>
    <property type="molecule type" value="Genomic_DNA"/>
</dbReference>
<sequence>MEEWDEWLNNNNIFIKEKLNNNIKSKELLNNTITTPIWSPKIIEKNRNSYYNTTKSDLNIFIQLLERKKPLNEILKIKGISDELKNEAILWDNKFPDLTIYGKGIEKSLEEQEQDKLRKIISKKIIEEHLMPKGINYF</sequence>
<name>A0A8S9ZWH5_9BILA</name>
<protein>
    <submittedName>
        <fullName evidence="1">Uncharacterized protein</fullName>
    </submittedName>
</protein>
<organism evidence="1 2">
    <name type="scientific">Meloidogyne graminicola</name>
    <dbReference type="NCBI Taxonomy" id="189291"/>
    <lineage>
        <taxon>Eukaryota</taxon>
        <taxon>Metazoa</taxon>
        <taxon>Ecdysozoa</taxon>
        <taxon>Nematoda</taxon>
        <taxon>Chromadorea</taxon>
        <taxon>Rhabditida</taxon>
        <taxon>Tylenchina</taxon>
        <taxon>Tylenchomorpha</taxon>
        <taxon>Tylenchoidea</taxon>
        <taxon>Meloidogynidae</taxon>
        <taxon>Meloidogyninae</taxon>
        <taxon>Meloidogyne</taxon>
    </lineage>
</organism>
<dbReference type="Proteomes" id="UP000605970">
    <property type="component" value="Unassembled WGS sequence"/>
</dbReference>
<proteinExistence type="predicted"/>
<accession>A0A8S9ZWH5</accession>